<reference evidence="2" key="1">
    <citation type="submission" date="2018-02" db="EMBL/GenBank/DDBJ databases">
        <authorList>
            <person name="Cohen D.B."/>
            <person name="Kent A.D."/>
        </authorList>
    </citation>
    <scope>NUCLEOTIDE SEQUENCE</scope>
</reference>
<sequence length="197" mass="21826">MPIKPRDIPDPSTPFGHGQFAQEVWNSGSVYTALHNANASSCIDLVWFAQKKKIPNLDMNKFAIVAWALWQRRNHLRLHHSAESPDQVYQRAIELSQDFQHANTTSPPAPTWKHANGFLLHLESLKLTSTGALLLDQSAAGIGVIIRNNQGALIATISRKIAIPTSVEVIEARATNEAIQLALFLHLERVIFEGIAL</sequence>
<organism evidence="2">
    <name type="scientific">Fagus sylvatica</name>
    <name type="common">Beechnut</name>
    <dbReference type="NCBI Taxonomy" id="28930"/>
    <lineage>
        <taxon>Eukaryota</taxon>
        <taxon>Viridiplantae</taxon>
        <taxon>Streptophyta</taxon>
        <taxon>Embryophyta</taxon>
        <taxon>Tracheophyta</taxon>
        <taxon>Spermatophyta</taxon>
        <taxon>Magnoliopsida</taxon>
        <taxon>eudicotyledons</taxon>
        <taxon>Gunneridae</taxon>
        <taxon>Pentapetalae</taxon>
        <taxon>rosids</taxon>
        <taxon>fabids</taxon>
        <taxon>Fagales</taxon>
        <taxon>Fagaceae</taxon>
        <taxon>Fagus</taxon>
    </lineage>
</organism>
<protein>
    <recommendedName>
        <fullName evidence="1">RNase H type-1 domain-containing protein</fullName>
    </recommendedName>
</protein>
<proteinExistence type="predicted"/>
<dbReference type="AlphaFoldDB" id="A0A2N9IQN4"/>
<dbReference type="InterPro" id="IPR002156">
    <property type="entry name" value="RNaseH_domain"/>
</dbReference>
<dbReference type="EMBL" id="OIVN01006208">
    <property type="protein sequence ID" value="SPD27817.1"/>
    <property type="molecule type" value="Genomic_DNA"/>
</dbReference>
<gene>
    <name evidence="2" type="ORF">FSB_LOCUS55699</name>
</gene>
<dbReference type="Pfam" id="PF13456">
    <property type="entry name" value="RVT_3"/>
    <property type="match status" value="1"/>
</dbReference>
<name>A0A2N9IQN4_FAGSY</name>
<dbReference type="GO" id="GO:0003676">
    <property type="term" value="F:nucleic acid binding"/>
    <property type="evidence" value="ECO:0007669"/>
    <property type="project" value="InterPro"/>
</dbReference>
<feature type="domain" description="RNase H type-1" evidence="1">
    <location>
        <begin position="131"/>
        <end position="194"/>
    </location>
</feature>
<evidence type="ECO:0000259" key="1">
    <source>
        <dbReference type="Pfam" id="PF13456"/>
    </source>
</evidence>
<evidence type="ECO:0000313" key="2">
    <source>
        <dbReference type="EMBL" id="SPD27817.1"/>
    </source>
</evidence>
<dbReference type="GO" id="GO:0004523">
    <property type="term" value="F:RNA-DNA hybrid ribonuclease activity"/>
    <property type="evidence" value="ECO:0007669"/>
    <property type="project" value="InterPro"/>
</dbReference>
<accession>A0A2N9IQN4</accession>